<gene>
    <name evidence="11" type="primary">yqhS</name>
    <name evidence="7" type="synonym">aroQ</name>
    <name evidence="11" type="ORF">RT761_02550</name>
</gene>
<feature type="binding site" evidence="7 9">
    <location>
        <position position="75"/>
    </location>
    <ligand>
        <name>substrate</name>
    </ligand>
</feature>
<feature type="binding site" evidence="7 9">
    <location>
        <begin position="102"/>
        <end position="103"/>
    </location>
    <ligand>
        <name>substrate</name>
    </ligand>
</feature>
<dbReference type="RefSeq" id="WP_218111797.1">
    <property type="nucleotide sequence ID" value="NZ_CP065383.1"/>
</dbReference>
<dbReference type="Gene3D" id="3.40.50.9100">
    <property type="entry name" value="Dehydroquinase, class II"/>
    <property type="match status" value="1"/>
</dbReference>
<dbReference type="KEGG" id="alam:RT761_02550"/>
<evidence type="ECO:0000256" key="3">
    <source>
        <dbReference type="ARBA" id="ARBA00011037"/>
    </source>
</evidence>
<dbReference type="SUPFAM" id="SSF52304">
    <property type="entry name" value="Type II 3-dehydroquinate dehydratase"/>
    <property type="match status" value="1"/>
</dbReference>
<dbReference type="InterPro" id="IPR036441">
    <property type="entry name" value="DHquinase_II_sf"/>
</dbReference>
<evidence type="ECO:0000256" key="10">
    <source>
        <dbReference type="PIRSR" id="PIRSR001399-3"/>
    </source>
</evidence>
<evidence type="ECO:0000313" key="12">
    <source>
        <dbReference type="Proteomes" id="UP000594463"/>
    </source>
</evidence>
<accession>A0A7T1ANS2</accession>
<dbReference type="InterPro" id="IPR001874">
    <property type="entry name" value="DHquinase_II"/>
</dbReference>
<dbReference type="PANTHER" id="PTHR21272">
    <property type="entry name" value="CATABOLIC 3-DEHYDROQUINASE"/>
    <property type="match status" value="1"/>
</dbReference>
<feature type="binding site" evidence="7 9">
    <location>
        <position position="112"/>
    </location>
    <ligand>
        <name>substrate</name>
    </ligand>
</feature>
<keyword evidence="6 7" id="KW-0456">Lyase</keyword>
<dbReference type="GO" id="GO:0003855">
    <property type="term" value="F:3-dehydroquinate dehydratase activity"/>
    <property type="evidence" value="ECO:0007669"/>
    <property type="project" value="UniProtKB-UniRule"/>
</dbReference>
<organism evidence="11 12">
    <name type="scientific">Atribacter laminatus</name>
    <dbReference type="NCBI Taxonomy" id="2847778"/>
    <lineage>
        <taxon>Bacteria</taxon>
        <taxon>Pseudomonadati</taxon>
        <taxon>Atribacterota</taxon>
        <taxon>Atribacteria</taxon>
        <taxon>Atribacterales</taxon>
        <taxon>Atribacteraceae</taxon>
        <taxon>Atribacter</taxon>
    </lineage>
</organism>
<dbReference type="EC" id="4.2.1.10" evidence="5 7"/>
<dbReference type="NCBIfam" id="NF003805">
    <property type="entry name" value="PRK05395.1-2"/>
    <property type="match status" value="1"/>
</dbReference>
<dbReference type="Proteomes" id="UP000594463">
    <property type="component" value="Chromosome"/>
</dbReference>
<dbReference type="NCBIfam" id="NF003807">
    <property type="entry name" value="PRK05395.1-4"/>
    <property type="match status" value="1"/>
</dbReference>
<name>A0A7T1ANS2_ATRLM</name>
<evidence type="ECO:0000256" key="9">
    <source>
        <dbReference type="PIRSR" id="PIRSR001399-2"/>
    </source>
</evidence>
<comment type="catalytic activity">
    <reaction evidence="1 7">
        <text>3-dehydroquinate = 3-dehydroshikimate + H2O</text>
        <dbReference type="Rhea" id="RHEA:21096"/>
        <dbReference type="ChEBI" id="CHEBI:15377"/>
        <dbReference type="ChEBI" id="CHEBI:16630"/>
        <dbReference type="ChEBI" id="CHEBI:32364"/>
        <dbReference type="EC" id="4.2.1.10"/>
    </reaction>
</comment>
<dbReference type="GO" id="GO:0009073">
    <property type="term" value="P:aromatic amino acid family biosynthetic process"/>
    <property type="evidence" value="ECO:0007669"/>
    <property type="project" value="UniProtKB-KW"/>
</dbReference>
<sequence>MNHKLLYIFGPNLNLLGERETSLYGSMSYDALIKKIAEESKKRGVQTEFFQSNHEGEIVDKIQQKRKEIDGIIINPGALTHYSIALRDALSAVKIRSIEVHMSNIYAREEFRHHSVTAPVCWGQISGLGWIGYILAMDALILKGIEEPIRLA</sequence>
<dbReference type="GO" id="GO:0019631">
    <property type="term" value="P:quinate catabolic process"/>
    <property type="evidence" value="ECO:0007669"/>
    <property type="project" value="TreeGrafter"/>
</dbReference>
<feature type="binding site" evidence="7 9">
    <location>
        <position position="88"/>
    </location>
    <ligand>
        <name>substrate</name>
    </ligand>
</feature>
<comment type="similarity">
    <text evidence="3 7">Belongs to the type-II 3-dehydroquinase family.</text>
</comment>
<dbReference type="NCBIfam" id="TIGR01088">
    <property type="entry name" value="aroQ"/>
    <property type="match status" value="1"/>
</dbReference>
<feature type="site" description="Transition state stabilizer" evidence="7 10">
    <location>
        <position position="19"/>
    </location>
</feature>
<evidence type="ECO:0000256" key="1">
    <source>
        <dbReference type="ARBA" id="ARBA00001864"/>
    </source>
</evidence>
<proteinExistence type="inferred from homology"/>
<comment type="function">
    <text evidence="7">Catalyzes a trans-dehydration via an enolate intermediate.</text>
</comment>
<dbReference type="AlphaFoldDB" id="A0A7T1ANS2"/>
<evidence type="ECO:0000313" key="11">
    <source>
        <dbReference type="EMBL" id="QPM69320.1"/>
    </source>
</evidence>
<dbReference type="GO" id="GO:0008652">
    <property type="term" value="P:amino acid biosynthetic process"/>
    <property type="evidence" value="ECO:0007669"/>
    <property type="project" value="UniProtKB-KW"/>
</dbReference>
<keyword evidence="7" id="KW-0057">Aromatic amino acid biosynthesis</keyword>
<evidence type="ECO:0000256" key="2">
    <source>
        <dbReference type="ARBA" id="ARBA00004902"/>
    </source>
</evidence>
<comment type="subunit">
    <text evidence="4 7">Homododecamer.</text>
</comment>
<feature type="active site" description="Proton donor" evidence="7 8">
    <location>
        <position position="101"/>
    </location>
</feature>
<evidence type="ECO:0000256" key="7">
    <source>
        <dbReference type="HAMAP-Rule" id="MF_00169"/>
    </source>
</evidence>
<dbReference type="EMBL" id="CP065383">
    <property type="protein sequence ID" value="QPM69320.1"/>
    <property type="molecule type" value="Genomic_DNA"/>
</dbReference>
<feature type="binding site" evidence="7 9">
    <location>
        <position position="81"/>
    </location>
    <ligand>
        <name>substrate</name>
    </ligand>
</feature>
<evidence type="ECO:0000256" key="8">
    <source>
        <dbReference type="PIRSR" id="PIRSR001399-1"/>
    </source>
</evidence>
<dbReference type="PIRSF" id="PIRSF001399">
    <property type="entry name" value="DHquinase_II"/>
    <property type="match status" value="1"/>
</dbReference>
<comment type="pathway">
    <text evidence="2 7">Metabolic intermediate biosynthesis; chorismate biosynthesis; chorismate from D-erythrose 4-phosphate and phosphoenolpyruvate: step 3/7.</text>
</comment>
<reference evidence="11 12" key="1">
    <citation type="journal article" date="2021" name="Nat. Commun.">
        <title>Isolation of a member of the candidate phylum Atribacteria reveals a unique cell membrane structure.</title>
        <authorList>
            <person name="Taiki K."/>
            <person name="Nobu M.K."/>
            <person name="Kusada H."/>
            <person name="Meng X.-Y."/>
            <person name="Hosoki N."/>
            <person name="Uematsu K."/>
            <person name="Yoshioka H."/>
            <person name="Kamagata Y."/>
            <person name="Tamaki H."/>
        </authorList>
    </citation>
    <scope>NUCLEOTIDE SEQUENCE [LARGE SCALE GENOMIC DNA]</scope>
    <source>
        <strain evidence="11 12">RT761</strain>
    </source>
</reference>
<keyword evidence="12" id="KW-1185">Reference proteome</keyword>
<dbReference type="UniPathway" id="UPA00053">
    <property type="reaction ID" value="UER00086"/>
</dbReference>
<evidence type="ECO:0000256" key="4">
    <source>
        <dbReference type="ARBA" id="ARBA00011193"/>
    </source>
</evidence>
<feature type="active site" description="Proton acceptor" evidence="7 8">
    <location>
        <position position="24"/>
    </location>
</feature>
<protein>
    <recommendedName>
        <fullName evidence="5 7">3-dehydroquinate dehydratase</fullName>
        <shortName evidence="7">3-dehydroquinase</shortName>
        <ecNumber evidence="5 7">4.2.1.10</ecNumber>
    </recommendedName>
    <alternativeName>
        <fullName evidence="7">Type II DHQase</fullName>
    </alternativeName>
</protein>
<dbReference type="PANTHER" id="PTHR21272:SF3">
    <property type="entry name" value="CATABOLIC 3-DEHYDROQUINASE"/>
    <property type="match status" value="1"/>
</dbReference>
<dbReference type="Pfam" id="PF01220">
    <property type="entry name" value="DHquinase_II"/>
    <property type="match status" value="1"/>
</dbReference>
<evidence type="ECO:0000256" key="6">
    <source>
        <dbReference type="ARBA" id="ARBA00023239"/>
    </source>
</evidence>
<dbReference type="CDD" id="cd00466">
    <property type="entry name" value="DHQase_II"/>
    <property type="match status" value="1"/>
</dbReference>
<keyword evidence="7" id="KW-0028">Amino-acid biosynthesis</keyword>
<dbReference type="GO" id="GO:0009423">
    <property type="term" value="P:chorismate biosynthetic process"/>
    <property type="evidence" value="ECO:0007669"/>
    <property type="project" value="UniProtKB-UniRule"/>
</dbReference>
<evidence type="ECO:0000256" key="5">
    <source>
        <dbReference type="ARBA" id="ARBA00012060"/>
    </source>
</evidence>
<dbReference type="HAMAP" id="MF_00169">
    <property type="entry name" value="AroQ"/>
    <property type="match status" value="1"/>
</dbReference>